<dbReference type="GO" id="GO:0042144">
    <property type="term" value="P:vacuole fusion, non-autophagic"/>
    <property type="evidence" value="ECO:0007669"/>
    <property type="project" value="InterPro"/>
</dbReference>
<dbReference type="PANTHER" id="PTHR38407">
    <property type="entry name" value="PROTEIN IVY1"/>
    <property type="match status" value="1"/>
</dbReference>
<dbReference type="EMBL" id="JAANYQ010000008">
    <property type="protein sequence ID" value="KAF4122838.1"/>
    <property type="molecule type" value="Genomic_DNA"/>
</dbReference>
<dbReference type="PANTHER" id="PTHR38407:SF1">
    <property type="entry name" value="PROTEIN IVY1"/>
    <property type="match status" value="1"/>
</dbReference>
<dbReference type="InterPro" id="IPR027267">
    <property type="entry name" value="AH/BAR_dom_sf"/>
</dbReference>
<gene>
    <name evidence="3" type="ORF">GMORB2_7145</name>
</gene>
<dbReference type="GO" id="GO:0005543">
    <property type="term" value="F:phospholipid binding"/>
    <property type="evidence" value="ECO:0007669"/>
    <property type="project" value="InterPro"/>
</dbReference>
<dbReference type="GeneID" id="55973368"/>
<protein>
    <submittedName>
        <fullName evidence="3">Uncharacterized protein</fullName>
    </submittedName>
</protein>
<organism evidence="3 4">
    <name type="scientific">Geosmithia morbida</name>
    <dbReference type="NCBI Taxonomy" id="1094350"/>
    <lineage>
        <taxon>Eukaryota</taxon>
        <taxon>Fungi</taxon>
        <taxon>Dikarya</taxon>
        <taxon>Ascomycota</taxon>
        <taxon>Pezizomycotina</taxon>
        <taxon>Sordariomycetes</taxon>
        <taxon>Hypocreomycetidae</taxon>
        <taxon>Hypocreales</taxon>
        <taxon>Bionectriaceae</taxon>
        <taxon>Geosmithia</taxon>
    </lineage>
</organism>
<keyword evidence="4" id="KW-1185">Reference proteome</keyword>
<feature type="coiled-coil region" evidence="1">
    <location>
        <begin position="186"/>
        <end position="220"/>
    </location>
</feature>
<feature type="compositionally biased region" description="Polar residues" evidence="2">
    <location>
        <begin position="1"/>
        <end position="14"/>
    </location>
</feature>
<dbReference type="InterPro" id="IPR037470">
    <property type="entry name" value="IVY1"/>
</dbReference>
<dbReference type="Gene3D" id="1.20.1270.60">
    <property type="entry name" value="Arfaptin homology (AH) domain/BAR domain"/>
    <property type="match status" value="1"/>
</dbReference>
<sequence length="540" mass="57246">MTSPSTPRAVSPTPSQLPPVPSSPGGYSIASTANQLSTFSLPLPPPPRPSHTVLTAGDIERSQEAYAGLVSSAKEYRLALAALGTAASAFGSALESCARLKEARAEPIGASSIRLGSGSGGGGGGGGSINMTASFTNKAAAKPCTADTLMSASGVQHLVANHQQILSETVYRSFEVPLLDDLDRWRAVMDDEKDQYEQRVRAQSREIKRLEKEGLKLHRQRHRDVGRFRAHLVDLTHRLDGLTGLHADYSRTLLHESQETSARIVDASCSLVRAEIDIFESLARKGWSGGGLDDILDKGHDLFATDDLAVMDDDLDHPTTTLGGGGGPSSSSSSKLFSILPPRSILADSTASSDRPRSNAAVGAGSGGSNTGHHTRGDSFDADHHRYQPLTAVAESHAAVGDADSVMSAEFIKPRNARPFSPQPIRRKPMGVTIDSLAALTSSTYHNPLPFGDVDDDDENKENSAKLGKAAGEKTSAETIPTPPQKQEEGEPSEQQQQHEESNTNDSGDADAEGSASPDSPRGRKSPEFITDESSPESHH</sequence>
<dbReference type="AlphaFoldDB" id="A0A9P5D0K7"/>
<feature type="region of interest" description="Disordered" evidence="2">
    <location>
        <begin position="316"/>
        <end position="335"/>
    </location>
</feature>
<evidence type="ECO:0000313" key="4">
    <source>
        <dbReference type="Proteomes" id="UP000749293"/>
    </source>
</evidence>
<reference evidence="3" key="1">
    <citation type="submission" date="2020-03" db="EMBL/GenBank/DDBJ databases">
        <title>Site-based positive gene gene selection in Geosmithia morbida across the United States reveals a broad range of putative effectors and factors for local host and environmental adapation.</title>
        <authorList>
            <person name="Onufrak A."/>
            <person name="Murdoch R.W."/>
            <person name="Gazis R."/>
            <person name="Huff M."/>
            <person name="Staton M."/>
            <person name="Klingeman W."/>
            <person name="Hadziabdic D."/>
        </authorList>
    </citation>
    <scope>NUCLEOTIDE SEQUENCE</scope>
    <source>
        <strain evidence="3">1262</strain>
    </source>
</reference>
<feature type="region of interest" description="Disordered" evidence="2">
    <location>
        <begin position="347"/>
        <end position="382"/>
    </location>
</feature>
<name>A0A9P5D0K7_9HYPO</name>
<dbReference type="SUPFAM" id="SSF103657">
    <property type="entry name" value="BAR/IMD domain-like"/>
    <property type="match status" value="1"/>
</dbReference>
<accession>A0A9P5D0K7</accession>
<feature type="compositionally biased region" description="Acidic residues" evidence="2">
    <location>
        <begin position="530"/>
        <end position="540"/>
    </location>
</feature>
<feature type="region of interest" description="Disordered" evidence="2">
    <location>
        <begin position="443"/>
        <end position="540"/>
    </location>
</feature>
<keyword evidence="1" id="KW-0175">Coiled coil</keyword>
<comment type="caution">
    <text evidence="3">The sequence shown here is derived from an EMBL/GenBank/DDBJ whole genome shotgun (WGS) entry which is preliminary data.</text>
</comment>
<dbReference type="OrthoDB" id="5594612at2759"/>
<dbReference type="RefSeq" id="XP_035321490.1">
    <property type="nucleotide sequence ID" value="XM_035469110.1"/>
</dbReference>
<proteinExistence type="predicted"/>
<evidence type="ECO:0000256" key="2">
    <source>
        <dbReference type="SAM" id="MobiDB-lite"/>
    </source>
</evidence>
<dbReference type="GO" id="GO:0000329">
    <property type="term" value="C:fungal-type vacuole membrane"/>
    <property type="evidence" value="ECO:0007669"/>
    <property type="project" value="InterPro"/>
</dbReference>
<dbReference type="Proteomes" id="UP000749293">
    <property type="component" value="Unassembled WGS sequence"/>
</dbReference>
<evidence type="ECO:0000313" key="3">
    <source>
        <dbReference type="EMBL" id="KAF4122838.1"/>
    </source>
</evidence>
<evidence type="ECO:0000256" key="1">
    <source>
        <dbReference type="SAM" id="Coils"/>
    </source>
</evidence>
<feature type="region of interest" description="Disordered" evidence="2">
    <location>
        <begin position="1"/>
        <end position="29"/>
    </location>
</feature>